<gene>
    <name evidence="3" type="ORF">DILT_LOCUS12085</name>
</gene>
<name>A0A3P7LHH7_DIBLA</name>
<dbReference type="InterPro" id="IPR036734">
    <property type="entry name" value="Neur_chan_lig-bd_sf"/>
</dbReference>
<feature type="domain" description="Neurotransmitter-gated ion-channel ligand-binding" evidence="2">
    <location>
        <begin position="63"/>
        <end position="186"/>
    </location>
</feature>
<dbReference type="EMBL" id="UYRU01065194">
    <property type="protein sequence ID" value="VDN16254.1"/>
    <property type="molecule type" value="Genomic_DNA"/>
</dbReference>
<dbReference type="SUPFAM" id="SSF63712">
    <property type="entry name" value="Nicotinic receptor ligand binding domain-like"/>
    <property type="match status" value="1"/>
</dbReference>
<proteinExistence type="predicted"/>
<evidence type="ECO:0000313" key="3">
    <source>
        <dbReference type="EMBL" id="VDN16254.1"/>
    </source>
</evidence>
<dbReference type="GO" id="GO:0005230">
    <property type="term" value="F:extracellular ligand-gated monoatomic ion channel activity"/>
    <property type="evidence" value="ECO:0007669"/>
    <property type="project" value="InterPro"/>
</dbReference>
<dbReference type="Proteomes" id="UP000281553">
    <property type="component" value="Unassembled WGS sequence"/>
</dbReference>
<reference evidence="3 4" key="1">
    <citation type="submission" date="2018-11" db="EMBL/GenBank/DDBJ databases">
        <authorList>
            <consortium name="Pathogen Informatics"/>
        </authorList>
    </citation>
    <scope>NUCLEOTIDE SEQUENCE [LARGE SCALE GENOMIC DNA]</scope>
</reference>
<feature type="region of interest" description="Disordered" evidence="1">
    <location>
        <begin position="31"/>
        <end position="57"/>
    </location>
</feature>
<dbReference type="Gene3D" id="2.70.170.10">
    <property type="entry name" value="Neurotransmitter-gated ion-channel ligand-binding domain"/>
    <property type="match status" value="1"/>
</dbReference>
<protein>
    <recommendedName>
        <fullName evidence="2">Neurotransmitter-gated ion-channel ligand-binding domain-containing protein</fullName>
    </recommendedName>
</protein>
<dbReference type="OrthoDB" id="203862at2759"/>
<dbReference type="GO" id="GO:0016020">
    <property type="term" value="C:membrane"/>
    <property type="evidence" value="ECO:0007669"/>
    <property type="project" value="InterPro"/>
</dbReference>
<feature type="compositionally biased region" description="Basic and acidic residues" evidence="1">
    <location>
        <begin position="40"/>
        <end position="57"/>
    </location>
</feature>
<evidence type="ECO:0000256" key="1">
    <source>
        <dbReference type="SAM" id="MobiDB-lite"/>
    </source>
</evidence>
<evidence type="ECO:0000313" key="4">
    <source>
        <dbReference type="Proteomes" id="UP000281553"/>
    </source>
</evidence>
<dbReference type="Pfam" id="PF02931">
    <property type="entry name" value="Neur_chan_LBD"/>
    <property type="match status" value="1"/>
</dbReference>
<organism evidence="3 4">
    <name type="scientific">Dibothriocephalus latus</name>
    <name type="common">Fish tapeworm</name>
    <name type="synonym">Diphyllobothrium latum</name>
    <dbReference type="NCBI Taxonomy" id="60516"/>
    <lineage>
        <taxon>Eukaryota</taxon>
        <taxon>Metazoa</taxon>
        <taxon>Spiralia</taxon>
        <taxon>Lophotrochozoa</taxon>
        <taxon>Platyhelminthes</taxon>
        <taxon>Cestoda</taxon>
        <taxon>Eucestoda</taxon>
        <taxon>Diphyllobothriidea</taxon>
        <taxon>Diphyllobothriidae</taxon>
        <taxon>Dibothriocephalus</taxon>
    </lineage>
</organism>
<dbReference type="AlphaFoldDB" id="A0A3P7LHH7"/>
<dbReference type="InterPro" id="IPR006202">
    <property type="entry name" value="Neur_chan_lig-bd"/>
</dbReference>
<keyword evidence="4" id="KW-1185">Reference proteome</keyword>
<accession>A0A3P7LHH7</accession>
<sequence length="209" mass="24215">MDELIGILSDLCDSLSTHHLVNIQLADEKSGREIQTSSSAERRKSTHSEFPMKGDRTRYDHLKERKEKVVVEVRVVFLKIGEIDTLKEYYHADAFLQAKWREPKLDGKSQEFLSSTDLDQYWNPLCYVDNILSETKEVRWLSTQVTPRGEVFIVDRRRVRGVFLETLELNDFPLDVQVMQLDIKSLKMFASLSLNLADFLIALCCHFSG</sequence>
<evidence type="ECO:0000259" key="2">
    <source>
        <dbReference type="Pfam" id="PF02931"/>
    </source>
</evidence>